<feature type="transmembrane region" description="Helical" evidence="6">
    <location>
        <begin position="124"/>
        <end position="144"/>
    </location>
</feature>
<evidence type="ECO:0000313" key="8">
    <source>
        <dbReference type="EMBL" id="KAF2263484.1"/>
    </source>
</evidence>
<keyword evidence="2 6" id="KW-0812">Transmembrane</keyword>
<feature type="transmembrane region" description="Helical" evidence="6">
    <location>
        <begin position="95"/>
        <end position="112"/>
    </location>
</feature>
<dbReference type="PANTHER" id="PTHR33048">
    <property type="entry name" value="PTH11-LIKE INTEGRAL MEMBRANE PROTEIN (AFU_ORTHOLOGUE AFUA_5G11245)"/>
    <property type="match status" value="1"/>
</dbReference>
<evidence type="ECO:0000256" key="2">
    <source>
        <dbReference type="ARBA" id="ARBA00022692"/>
    </source>
</evidence>
<dbReference type="Proteomes" id="UP000800093">
    <property type="component" value="Unassembled WGS sequence"/>
</dbReference>
<dbReference type="AlphaFoldDB" id="A0A9P4K605"/>
<evidence type="ECO:0000259" key="7">
    <source>
        <dbReference type="Pfam" id="PF20684"/>
    </source>
</evidence>
<dbReference type="InterPro" id="IPR049326">
    <property type="entry name" value="Rhodopsin_dom_fungi"/>
</dbReference>
<feature type="transmembrane region" description="Helical" evidence="6">
    <location>
        <begin position="6"/>
        <end position="32"/>
    </location>
</feature>
<dbReference type="InterPro" id="IPR052337">
    <property type="entry name" value="SAT4-like"/>
</dbReference>
<protein>
    <recommendedName>
        <fullName evidence="7">Rhodopsin domain-containing protein</fullName>
    </recommendedName>
</protein>
<comment type="caution">
    <text evidence="8">The sequence shown here is derived from an EMBL/GenBank/DDBJ whole genome shotgun (WGS) entry which is preliminary data.</text>
</comment>
<dbReference type="OrthoDB" id="5278984at2759"/>
<feature type="domain" description="Rhodopsin" evidence="7">
    <location>
        <begin position="28"/>
        <end position="269"/>
    </location>
</feature>
<dbReference type="EMBL" id="ML986625">
    <property type="protein sequence ID" value="KAF2263484.1"/>
    <property type="molecule type" value="Genomic_DNA"/>
</dbReference>
<evidence type="ECO:0000256" key="1">
    <source>
        <dbReference type="ARBA" id="ARBA00004141"/>
    </source>
</evidence>
<evidence type="ECO:0000256" key="5">
    <source>
        <dbReference type="ARBA" id="ARBA00038359"/>
    </source>
</evidence>
<feature type="transmembrane region" description="Helical" evidence="6">
    <location>
        <begin position="167"/>
        <end position="193"/>
    </location>
</feature>
<keyword evidence="4 6" id="KW-0472">Membrane</keyword>
<sequence length="279" mass="31602">TDAQFTLATIFLISTMILQVIAIIVVFARTYTRGYPAWRFRIDDYLIVLAFAIMTAMFGVMYESHIWAWGGRHPTSRTLKEQRHVAKYGSISMPLWAWATGFVKISIAFMLLRFQQSQKWKYFMYVMIALNIVLIGFTGVWNMFQCIPFKAVYDPSVKDKKCFSKRMIRICLYVSAACNISTDLVFSFMPLTFLGKIRRPLREKVVIGGLMALGLIASAFSLAKVILAAKLETPQGKDLGAYLMLFGLLSILEVQASFIAACIPTLRGSTRRLLIRIGL</sequence>
<keyword evidence="9" id="KW-1185">Reference proteome</keyword>
<evidence type="ECO:0000256" key="6">
    <source>
        <dbReference type="SAM" id="Phobius"/>
    </source>
</evidence>
<name>A0A9P4K605_9PLEO</name>
<feature type="transmembrane region" description="Helical" evidence="6">
    <location>
        <begin position="239"/>
        <end position="266"/>
    </location>
</feature>
<evidence type="ECO:0000256" key="3">
    <source>
        <dbReference type="ARBA" id="ARBA00022989"/>
    </source>
</evidence>
<feature type="transmembrane region" description="Helical" evidence="6">
    <location>
        <begin position="205"/>
        <end position="227"/>
    </location>
</feature>
<proteinExistence type="inferred from homology"/>
<reference evidence="9" key="1">
    <citation type="journal article" date="2020" name="Stud. Mycol.">
        <title>101 Dothideomycetes genomes: A test case for predicting lifestyles and emergence of pathogens.</title>
        <authorList>
            <person name="Haridas S."/>
            <person name="Albert R."/>
            <person name="Binder M."/>
            <person name="Bloem J."/>
            <person name="LaButti K."/>
            <person name="Salamov A."/>
            <person name="Andreopoulos B."/>
            <person name="Baker S."/>
            <person name="Barry K."/>
            <person name="Bills G."/>
            <person name="Bluhm B."/>
            <person name="Cannon C."/>
            <person name="Castanera R."/>
            <person name="Culley D."/>
            <person name="Daum C."/>
            <person name="Ezra D."/>
            <person name="Gonzalez J."/>
            <person name="Henrissat B."/>
            <person name="Kuo A."/>
            <person name="Liang C."/>
            <person name="Lipzen A."/>
            <person name="Lutzoni F."/>
            <person name="Magnuson J."/>
            <person name="Mondo S."/>
            <person name="Nolan M."/>
            <person name="Ohm R."/>
            <person name="Pangilinan J."/>
            <person name="Park H.-J."/>
            <person name="Ramirez L."/>
            <person name="Alfaro M."/>
            <person name="Sun H."/>
            <person name="Tritt A."/>
            <person name="Yoshinaga Y."/>
            <person name="Zwiers L.-H."/>
            <person name="Turgeon B."/>
            <person name="Goodwin S."/>
            <person name="Spatafora J."/>
            <person name="Crous P."/>
            <person name="Grigoriev I."/>
        </authorList>
    </citation>
    <scope>NUCLEOTIDE SEQUENCE [LARGE SCALE GENOMIC DNA]</scope>
    <source>
        <strain evidence="9">CBS 304.66</strain>
    </source>
</reference>
<dbReference type="PANTHER" id="PTHR33048:SF129">
    <property type="entry name" value="INTEGRAL MEMBRANE PROTEIN-RELATED"/>
    <property type="match status" value="1"/>
</dbReference>
<dbReference type="Pfam" id="PF20684">
    <property type="entry name" value="Fung_rhodopsin"/>
    <property type="match status" value="1"/>
</dbReference>
<organism evidence="8 9">
    <name type="scientific">Lojkania enalia</name>
    <dbReference type="NCBI Taxonomy" id="147567"/>
    <lineage>
        <taxon>Eukaryota</taxon>
        <taxon>Fungi</taxon>
        <taxon>Dikarya</taxon>
        <taxon>Ascomycota</taxon>
        <taxon>Pezizomycotina</taxon>
        <taxon>Dothideomycetes</taxon>
        <taxon>Pleosporomycetidae</taxon>
        <taxon>Pleosporales</taxon>
        <taxon>Pleosporales incertae sedis</taxon>
        <taxon>Lojkania</taxon>
    </lineage>
</organism>
<dbReference type="GO" id="GO:0016020">
    <property type="term" value="C:membrane"/>
    <property type="evidence" value="ECO:0007669"/>
    <property type="project" value="UniProtKB-SubCell"/>
</dbReference>
<feature type="non-terminal residue" evidence="8">
    <location>
        <position position="1"/>
    </location>
</feature>
<keyword evidence="3 6" id="KW-1133">Transmembrane helix</keyword>
<evidence type="ECO:0000313" key="9">
    <source>
        <dbReference type="Proteomes" id="UP000800093"/>
    </source>
</evidence>
<evidence type="ECO:0000256" key="4">
    <source>
        <dbReference type="ARBA" id="ARBA00023136"/>
    </source>
</evidence>
<feature type="transmembrane region" description="Helical" evidence="6">
    <location>
        <begin position="44"/>
        <end position="62"/>
    </location>
</feature>
<feature type="non-terminal residue" evidence="8">
    <location>
        <position position="279"/>
    </location>
</feature>
<accession>A0A9P4K605</accession>
<comment type="subcellular location">
    <subcellularLocation>
        <location evidence="1">Membrane</location>
        <topology evidence="1">Multi-pass membrane protein</topology>
    </subcellularLocation>
</comment>
<comment type="similarity">
    <text evidence="5">Belongs to the SAT4 family.</text>
</comment>
<gene>
    <name evidence="8" type="ORF">CC78DRAFT_449028</name>
</gene>